<dbReference type="EMBL" id="QUMU01000005">
    <property type="protein sequence ID" value="REG31774.1"/>
    <property type="molecule type" value="Genomic_DNA"/>
</dbReference>
<evidence type="ECO:0000313" key="4">
    <source>
        <dbReference type="Proteomes" id="UP000256345"/>
    </source>
</evidence>
<dbReference type="Proteomes" id="UP000035579">
    <property type="component" value="Chromosome"/>
</dbReference>
<dbReference type="AlphaFoldDB" id="A0AAC8QGG5"/>
<proteinExistence type="predicted"/>
<dbReference type="EMBL" id="CP011509">
    <property type="protein sequence ID" value="AKJ06939.1"/>
    <property type="molecule type" value="Genomic_DNA"/>
</dbReference>
<keyword evidence="4" id="KW-1185">Reference proteome</keyword>
<name>A0AAC8QGG5_9BACT</name>
<dbReference type="InterPro" id="IPR008792">
    <property type="entry name" value="PQQD"/>
</dbReference>
<dbReference type="InterPro" id="IPR041881">
    <property type="entry name" value="PqqD_sf"/>
</dbReference>
<protein>
    <submittedName>
        <fullName evidence="2">Pyrroloquinoline quinone biosynthesis protein D</fullName>
    </submittedName>
</protein>
<gene>
    <name evidence="1" type="ORF">AA314_08565</name>
    <name evidence="2" type="ORF">ATI61_10598</name>
</gene>
<dbReference type="Gene3D" id="1.10.10.1150">
    <property type="entry name" value="Coenzyme PQQ synthesis protein D (PqqD)"/>
    <property type="match status" value="1"/>
</dbReference>
<sequence length="103" mass="11130">MSTRGDDVMDAVPRLHPEAGVQRVGDRLLAVGPDDTLHTFEDEGGAVSEVAERILELVDGCRTVGDIVAVLCEEFEVEPARCRGDTVSFVRLLVDKKVLVLGP</sequence>
<accession>A0AAC8QGG5</accession>
<organism evidence="1 3">
    <name type="scientific">Archangium gephyra</name>
    <dbReference type="NCBI Taxonomy" id="48"/>
    <lineage>
        <taxon>Bacteria</taxon>
        <taxon>Pseudomonadati</taxon>
        <taxon>Myxococcota</taxon>
        <taxon>Myxococcia</taxon>
        <taxon>Myxococcales</taxon>
        <taxon>Cystobacterineae</taxon>
        <taxon>Archangiaceae</taxon>
        <taxon>Archangium</taxon>
    </lineage>
</organism>
<dbReference type="RefSeq" id="WP_245682757.1">
    <property type="nucleotide sequence ID" value="NZ_CP011509.1"/>
</dbReference>
<dbReference type="Proteomes" id="UP000256345">
    <property type="component" value="Unassembled WGS sequence"/>
</dbReference>
<evidence type="ECO:0000313" key="1">
    <source>
        <dbReference type="EMBL" id="AKJ06939.1"/>
    </source>
</evidence>
<evidence type="ECO:0000313" key="3">
    <source>
        <dbReference type="Proteomes" id="UP000035579"/>
    </source>
</evidence>
<dbReference type="Pfam" id="PF05402">
    <property type="entry name" value="PqqD"/>
    <property type="match status" value="1"/>
</dbReference>
<reference evidence="2 4" key="2">
    <citation type="submission" date="2018-08" db="EMBL/GenBank/DDBJ databases">
        <title>Genomic Encyclopedia of Archaeal and Bacterial Type Strains, Phase II (KMG-II): from individual species to whole genera.</title>
        <authorList>
            <person name="Goeker M."/>
        </authorList>
    </citation>
    <scope>NUCLEOTIDE SEQUENCE [LARGE SCALE GENOMIC DNA]</scope>
    <source>
        <strain evidence="2 4">DSM 2261</strain>
    </source>
</reference>
<evidence type="ECO:0000313" key="2">
    <source>
        <dbReference type="EMBL" id="REG31774.1"/>
    </source>
</evidence>
<reference evidence="1 3" key="1">
    <citation type="submission" date="2015-05" db="EMBL/GenBank/DDBJ databases">
        <title>Genome assembly of Archangium gephyra DSM 2261.</title>
        <authorList>
            <person name="Sharma G."/>
            <person name="Subramanian S."/>
        </authorList>
    </citation>
    <scope>NUCLEOTIDE SEQUENCE [LARGE SCALE GENOMIC DNA]</scope>
    <source>
        <strain evidence="1 3">DSM 2261</strain>
    </source>
</reference>
<dbReference type="KEGG" id="age:AA314_08565"/>